<proteinExistence type="predicted"/>
<dbReference type="InterPro" id="IPR036028">
    <property type="entry name" value="SH3-like_dom_sf"/>
</dbReference>
<dbReference type="OMA" id="MFPANYC"/>
<dbReference type="PANTHER" id="PTHR14167:SF116">
    <property type="entry name" value="CAP, ISOFORM AC"/>
    <property type="match status" value="1"/>
</dbReference>
<dbReference type="Pfam" id="PF03114">
    <property type="entry name" value="BAR"/>
    <property type="match status" value="1"/>
</dbReference>
<feature type="domain" description="BAR" evidence="5">
    <location>
        <begin position="16"/>
        <end position="239"/>
    </location>
</feature>
<keyword evidence="7" id="KW-1185">Reference proteome</keyword>
<dbReference type="InParanoid" id="A0A0L0H6U6"/>
<dbReference type="SUPFAM" id="SSF50044">
    <property type="entry name" value="SH3-domain"/>
    <property type="match status" value="1"/>
</dbReference>
<organism evidence="6 7">
    <name type="scientific">Spizellomyces punctatus (strain DAOM BR117)</name>
    <dbReference type="NCBI Taxonomy" id="645134"/>
    <lineage>
        <taxon>Eukaryota</taxon>
        <taxon>Fungi</taxon>
        <taxon>Fungi incertae sedis</taxon>
        <taxon>Chytridiomycota</taxon>
        <taxon>Chytridiomycota incertae sedis</taxon>
        <taxon>Chytridiomycetes</taxon>
        <taxon>Spizellomycetales</taxon>
        <taxon>Spizellomycetaceae</taxon>
        <taxon>Spizellomyces</taxon>
    </lineage>
</organism>
<dbReference type="Proteomes" id="UP000053201">
    <property type="component" value="Unassembled WGS sequence"/>
</dbReference>
<evidence type="ECO:0000256" key="3">
    <source>
        <dbReference type="SAM" id="MobiDB-lite"/>
    </source>
</evidence>
<evidence type="ECO:0000313" key="6">
    <source>
        <dbReference type="EMBL" id="KNC96962.1"/>
    </source>
</evidence>
<feature type="compositionally biased region" description="Polar residues" evidence="3">
    <location>
        <begin position="310"/>
        <end position="330"/>
    </location>
</feature>
<dbReference type="InterPro" id="IPR027267">
    <property type="entry name" value="AH/BAR_dom_sf"/>
</dbReference>
<evidence type="ECO:0000256" key="2">
    <source>
        <dbReference type="PROSITE-ProRule" id="PRU00192"/>
    </source>
</evidence>
<dbReference type="AlphaFoldDB" id="A0A0L0H6U6"/>
<dbReference type="SMART" id="SM00326">
    <property type="entry name" value="SH3"/>
    <property type="match status" value="1"/>
</dbReference>
<gene>
    <name evidence="6" type="ORF">SPPG_07783</name>
</gene>
<dbReference type="STRING" id="645134.A0A0L0H6U6"/>
<dbReference type="eggNOG" id="KOG4225">
    <property type="taxonomic scope" value="Eukaryota"/>
</dbReference>
<dbReference type="RefSeq" id="XP_016605002.1">
    <property type="nucleotide sequence ID" value="XM_016755939.1"/>
</dbReference>
<dbReference type="CDD" id="cd00174">
    <property type="entry name" value="SH3"/>
    <property type="match status" value="1"/>
</dbReference>
<keyword evidence="1 2" id="KW-0728">SH3 domain</keyword>
<dbReference type="Gene3D" id="1.20.1270.60">
    <property type="entry name" value="Arfaptin homology (AH) domain/BAR domain"/>
    <property type="match status" value="1"/>
</dbReference>
<dbReference type="GeneID" id="27690976"/>
<dbReference type="Gene3D" id="2.30.30.40">
    <property type="entry name" value="SH3 Domains"/>
    <property type="match status" value="1"/>
</dbReference>
<dbReference type="PRINTS" id="PR00499">
    <property type="entry name" value="P67PHOX"/>
</dbReference>
<dbReference type="InterPro" id="IPR004148">
    <property type="entry name" value="BAR_dom"/>
</dbReference>
<evidence type="ECO:0008006" key="8">
    <source>
        <dbReference type="Google" id="ProtNLM"/>
    </source>
</evidence>
<dbReference type="InterPro" id="IPR050384">
    <property type="entry name" value="Endophilin_SH3RF"/>
</dbReference>
<dbReference type="PROSITE" id="PS51021">
    <property type="entry name" value="BAR"/>
    <property type="match status" value="1"/>
</dbReference>
<dbReference type="SUPFAM" id="SSF103657">
    <property type="entry name" value="BAR/IMD domain-like"/>
    <property type="match status" value="1"/>
</dbReference>
<dbReference type="PANTHER" id="PTHR14167">
    <property type="entry name" value="SH3 DOMAIN-CONTAINING"/>
    <property type="match status" value="1"/>
</dbReference>
<dbReference type="PRINTS" id="PR00452">
    <property type="entry name" value="SH3DOMAIN"/>
</dbReference>
<feature type="region of interest" description="Disordered" evidence="3">
    <location>
        <begin position="159"/>
        <end position="184"/>
    </location>
</feature>
<feature type="region of interest" description="Disordered" evidence="3">
    <location>
        <begin position="481"/>
        <end position="500"/>
    </location>
</feature>
<reference evidence="6 7" key="1">
    <citation type="submission" date="2009-08" db="EMBL/GenBank/DDBJ databases">
        <title>The Genome Sequence of Spizellomyces punctatus strain DAOM BR117.</title>
        <authorList>
            <consortium name="The Broad Institute Genome Sequencing Platform"/>
            <person name="Russ C."/>
            <person name="Cuomo C."/>
            <person name="Shea T."/>
            <person name="Young S.K."/>
            <person name="Zeng Q."/>
            <person name="Koehrsen M."/>
            <person name="Haas B."/>
            <person name="Borodovsky M."/>
            <person name="Guigo R."/>
            <person name="Alvarado L."/>
            <person name="Berlin A."/>
            <person name="Bochicchio J."/>
            <person name="Borenstein D."/>
            <person name="Chapman S."/>
            <person name="Chen Z."/>
            <person name="Engels R."/>
            <person name="Freedman E."/>
            <person name="Gellesch M."/>
            <person name="Goldberg J."/>
            <person name="Griggs A."/>
            <person name="Gujja S."/>
            <person name="Heiman D."/>
            <person name="Hepburn T."/>
            <person name="Howarth C."/>
            <person name="Jen D."/>
            <person name="Larson L."/>
            <person name="Lewis B."/>
            <person name="Mehta T."/>
            <person name="Park D."/>
            <person name="Pearson M."/>
            <person name="Roberts A."/>
            <person name="Saif S."/>
            <person name="Shenoy N."/>
            <person name="Sisk P."/>
            <person name="Stolte C."/>
            <person name="Sykes S."/>
            <person name="Thomson T."/>
            <person name="Walk T."/>
            <person name="White J."/>
            <person name="Yandava C."/>
            <person name="Burger G."/>
            <person name="Gray M.W."/>
            <person name="Holland P.W.H."/>
            <person name="King N."/>
            <person name="Lang F.B.F."/>
            <person name="Roger A.J."/>
            <person name="Ruiz-Trillo I."/>
            <person name="Lander E."/>
            <person name="Nusbaum C."/>
        </authorList>
    </citation>
    <scope>NUCLEOTIDE SEQUENCE [LARGE SCALE GENOMIC DNA]</scope>
    <source>
        <strain evidence="6 7">DAOM BR117</strain>
    </source>
</reference>
<evidence type="ECO:0000313" key="7">
    <source>
        <dbReference type="Proteomes" id="UP000053201"/>
    </source>
</evidence>
<dbReference type="OrthoDB" id="14167at2759"/>
<feature type="compositionally biased region" description="Polar residues" evidence="3">
    <location>
        <begin position="412"/>
        <end position="438"/>
    </location>
</feature>
<accession>A0A0L0H6U6</accession>
<dbReference type="GO" id="GO:0005737">
    <property type="term" value="C:cytoplasm"/>
    <property type="evidence" value="ECO:0007669"/>
    <property type="project" value="InterPro"/>
</dbReference>
<dbReference type="SMART" id="SM00721">
    <property type="entry name" value="BAR"/>
    <property type="match status" value="1"/>
</dbReference>
<name>A0A0L0H6U6_SPIPD</name>
<evidence type="ECO:0000256" key="1">
    <source>
        <dbReference type="ARBA" id="ARBA00022443"/>
    </source>
</evidence>
<feature type="region of interest" description="Disordered" evidence="3">
    <location>
        <begin position="234"/>
        <end position="282"/>
    </location>
</feature>
<dbReference type="InterPro" id="IPR001452">
    <property type="entry name" value="SH3_domain"/>
</dbReference>
<dbReference type="PROSITE" id="PS50002">
    <property type="entry name" value="SH3"/>
    <property type="match status" value="1"/>
</dbReference>
<dbReference type="eggNOG" id="KOG1118">
    <property type="taxonomic scope" value="Eukaryota"/>
</dbReference>
<feature type="region of interest" description="Disordered" evidence="3">
    <location>
        <begin position="1"/>
        <end position="36"/>
    </location>
</feature>
<feature type="domain" description="SH3" evidence="4">
    <location>
        <begin position="329"/>
        <end position="391"/>
    </location>
</feature>
<feature type="region of interest" description="Disordered" evidence="3">
    <location>
        <begin position="300"/>
        <end position="330"/>
    </location>
</feature>
<protein>
    <recommendedName>
        <fullName evidence="8">BAR domain-containing protein</fullName>
    </recommendedName>
</protein>
<dbReference type="VEuPathDB" id="FungiDB:SPPG_07783"/>
<dbReference type="EMBL" id="KQ257466">
    <property type="protein sequence ID" value="KNC96962.1"/>
    <property type="molecule type" value="Genomic_DNA"/>
</dbReference>
<feature type="compositionally biased region" description="Basic and acidic residues" evidence="3">
    <location>
        <begin position="26"/>
        <end position="36"/>
    </location>
</feature>
<evidence type="ECO:0000259" key="5">
    <source>
        <dbReference type="PROSITE" id="PS51021"/>
    </source>
</evidence>
<dbReference type="FunCoup" id="A0A0L0H6U6">
    <property type="interactions" value="347"/>
</dbReference>
<feature type="region of interest" description="Disordered" evidence="3">
    <location>
        <begin position="396"/>
        <end position="443"/>
    </location>
</feature>
<sequence>MASLGKKFGQLRQWTGEKMGSSQKTETSEEFKRLEQETDLRREFTEKVHEALAVYLKSMGKRKESLTDKTKKLPLEIMADAMIHFGTMLHEDSNYGRALIKFGECHERIANIQLEYVTRVRDSYVNNISRILADMKEYTQLKAKLERRRLDFDAKLNKVQKSRKEKPELEEETRAAQSKYEESLTDTTHKMIELNSNEEDQLEDLLNFMDAEVTYHKKCLDIISGLQQTLADIPRNPNSHAGAARMSVTARSSVNDPPQRRPSGDSFGPPSTARPTGPDRKLSYAANAGSMVYPMVGPNGSTVPAPIPQRQDSSSSLPLASVPQPSTSPAKKQVRVLFDFDAEGPDELTLRKGDIINVVCEIDEGWWEGELSDGSGTVGMFPSNYVEVLTNNLPSMPPRNELAGGSDPAYQPRSSEVEQTPRPNSDINLSPTSVSQQRPQDRPYSHISRLSFVPTNAPIPPQQQVTQASPAALEGLVQRSSAAGGAPFPPPASPASRGRMSFVGGQLPVSNHATTATPCGTCGCAEFLANAFRKDQCSNCYHRH</sequence>
<dbReference type="FunFam" id="2.30.30.40:FF:000072">
    <property type="entry name" value="Unconventional Myosin IB"/>
    <property type="match status" value="1"/>
</dbReference>
<dbReference type="Pfam" id="PF00018">
    <property type="entry name" value="SH3_1"/>
    <property type="match status" value="1"/>
</dbReference>
<evidence type="ECO:0000259" key="4">
    <source>
        <dbReference type="PROSITE" id="PS50002"/>
    </source>
</evidence>